<dbReference type="SUPFAM" id="SSF53474">
    <property type="entry name" value="alpha/beta-Hydrolases"/>
    <property type="match status" value="1"/>
</dbReference>
<feature type="region of interest" description="Disordered" evidence="2">
    <location>
        <begin position="1"/>
        <end position="50"/>
    </location>
</feature>
<evidence type="ECO:0000259" key="3">
    <source>
        <dbReference type="Pfam" id="PF07859"/>
    </source>
</evidence>
<keyword evidence="1" id="KW-0378">Hydrolase</keyword>
<dbReference type="InterPro" id="IPR013094">
    <property type="entry name" value="AB_hydrolase_3"/>
</dbReference>
<dbReference type="InterPro" id="IPR029058">
    <property type="entry name" value="AB_hydrolase_fold"/>
</dbReference>
<evidence type="ECO:0000313" key="5">
    <source>
        <dbReference type="Proteomes" id="UP001303889"/>
    </source>
</evidence>
<proteinExistence type="predicted"/>
<gene>
    <name evidence="4" type="ORF">C8A05DRAFT_14325</name>
</gene>
<feature type="region of interest" description="Disordered" evidence="2">
    <location>
        <begin position="110"/>
        <end position="129"/>
    </location>
</feature>
<evidence type="ECO:0000256" key="1">
    <source>
        <dbReference type="ARBA" id="ARBA00022801"/>
    </source>
</evidence>
<accession>A0AAN6MMM7</accession>
<feature type="compositionally biased region" description="Pro residues" evidence="2">
    <location>
        <begin position="298"/>
        <end position="308"/>
    </location>
</feature>
<dbReference type="InterPro" id="IPR050300">
    <property type="entry name" value="GDXG_lipolytic_enzyme"/>
</dbReference>
<reference evidence="4" key="1">
    <citation type="journal article" date="2023" name="Mol. Phylogenet. Evol.">
        <title>Genome-scale phylogeny and comparative genomics of the fungal order Sordariales.</title>
        <authorList>
            <person name="Hensen N."/>
            <person name="Bonometti L."/>
            <person name="Westerberg I."/>
            <person name="Brannstrom I.O."/>
            <person name="Guillou S."/>
            <person name="Cros-Aarteil S."/>
            <person name="Calhoun S."/>
            <person name="Haridas S."/>
            <person name="Kuo A."/>
            <person name="Mondo S."/>
            <person name="Pangilinan J."/>
            <person name="Riley R."/>
            <person name="LaButti K."/>
            <person name="Andreopoulos B."/>
            <person name="Lipzen A."/>
            <person name="Chen C."/>
            <person name="Yan M."/>
            <person name="Daum C."/>
            <person name="Ng V."/>
            <person name="Clum A."/>
            <person name="Steindorff A."/>
            <person name="Ohm R.A."/>
            <person name="Martin F."/>
            <person name="Silar P."/>
            <person name="Natvig D.O."/>
            <person name="Lalanne C."/>
            <person name="Gautier V."/>
            <person name="Ament-Velasquez S.L."/>
            <person name="Kruys A."/>
            <person name="Hutchinson M.I."/>
            <person name="Powell A.J."/>
            <person name="Barry K."/>
            <person name="Miller A.N."/>
            <person name="Grigoriev I.V."/>
            <person name="Debuchy R."/>
            <person name="Gladieux P."/>
            <person name="Hiltunen Thoren M."/>
            <person name="Johannesson H."/>
        </authorList>
    </citation>
    <scope>NUCLEOTIDE SEQUENCE</scope>
    <source>
        <strain evidence="4">CBS 103.79</strain>
    </source>
</reference>
<dbReference type="AlphaFoldDB" id="A0AAN6MMM7"/>
<dbReference type="Gene3D" id="3.40.50.1820">
    <property type="entry name" value="alpha/beta hydrolase"/>
    <property type="match status" value="1"/>
</dbReference>
<reference evidence="4" key="2">
    <citation type="submission" date="2023-05" db="EMBL/GenBank/DDBJ databases">
        <authorList>
            <consortium name="Lawrence Berkeley National Laboratory"/>
            <person name="Steindorff A."/>
            <person name="Hensen N."/>
            <person name="Bonometti L."/>
            <person name="Westerberg I."/>
            <person name="Brannstrom I.O."/>
            <person name="Guillou S."/>
            <person name="Cros-Aarteil S."/>
            <person name="Calhoun S."/>
            <person name="Haridas S."/>
            <person name="Kuo A."/>
            <person name="Mondo S."/>
            <person name="Pangilinan J."/>
            <person name="Riley R."/>
            <person name="Labutti K."/>
            <person name="Andreopoulos B."/>
            <person name="Lipzen A."/>
            <person name="Chen C."/>
            <person name="Yanf M."/>
            <person name="Daum C."/>
            <person name="Ng V."/>
            <person name="Clum A."/>
            <person name="Ohm R."/>
            <person name="Martin F."/>
            <person name="Silar P."/>
            <person name="Natvig D."/>
            <person name="Lalanne C."/>
            <person name="Gautier V."/>
            <person name="Ament-Velasquez S.L."/>
            <person name="Kruys A."/>
            <person name="Hutchinson M.I."/>
            <person name="Powell A.J."/>
            <person name="Barry K."/>
            <person name="Miller A.N."/>
            <person name="Grigoriev I.V."/>
            <person name="Debuchy R."/>
            <person name="Gladieux P."/>
            <person name="Thoren M.H."/>
            <person name="Johannesson H."/>
        </authorList>
    </citation>
    <scope>NUCLEOTIDE SEQUENCE</scope>
    <source>
        <strain evidence="4">CBS 103.79</strain>
    </source>
</reference>
<feature type="region of interest" description="Disordered" evidence="2">
    <location>
        <begin position="190"/>
        <end position="343"/>
    </location>
</feature>
<evidence type="ECO:0000256" key="2">
    <source>
        <dbReference type="SAM" id="MobiDB-lite"/>
    </source>
</evidence>
<feature type="compositionally biased region" description="Polar residues" evidence="2">
    <location>
        <begin position="200"/>
        <end position="237"/>
    </location>
</feature>
<name>A0AAN6MMM7_9PEZI</name>
<protein>
    <submittedName>
        <fullName evidence="4">Arylacetamide deacetylase</fullName>
    </submittedName>
</protein>
<dbReference type="Pfam" id="PF07859">
    <property type="entry name" value="Abhydrolase_3"/>
    <property type="match status" value="1"/>
</dbReference>
<feature type="region of interest" description="Disordered" evidence="2">
    <location>
        <begin position="355"/>
        <end position="423"/>
    </location>
</feature>
<feature type="compositionally biased region" description="Pro residues" evidence="2">
    <location>
        <begin position="396"/>
        <end position="405"/>
    </location>
</feature>
<comment type="caution">
    <text evidence="4">The sequence shown here is derived from an EMBL/GenBank/DDBJ whole genome shotgun (WGS) entry which is preliminary data.</text>
</comment>
<dbReference type="EMBL" id="MU855433">
    <property type="protein sequence ID" value="KAK3903712.1"/>
    <property type="molecule type" value="Genomic_DNA"/>
</dbReference>
<organism evidence="4 5">
    <name type="scientific">Staphylotrichum tortipilum</name>
    <dbReference type="NCBI Taxonomy" id="2831512"/>
    <lineage>
        <taxon>Eukaryota</taxon>
        <taxon>Fungi</taxon>
        <taxon>Dikarya</taxon>
        <taxon>Ascomycota</taxon>
        <taxon>Pezizomycotina</taxon>
        <taxon>Sordariomycetes</taxon>
        <taxon>Sordariomycetidae</taxon>
        <taxon>Sordariales</taxon>
        <taxon>Chaetomiaceae</taxon>
        <taxon>Staphylotrichum</taxon>
    </lineage>
</organism>
<keyword evidence="5" id="KW-1185">Reference proteome</keyword>
<dbReference type="PANTHER" id="PTHR48081:SF3">
    <property type="entry name" value="ALPHA_BETA HYDROLASE FOLD-3 DOMAIN-CONTAINING PROTEIN"/>
    <property type="match status" value="1"/>
</dbReference>
<dbReference type="PANTHER" id="PTHR48081">
    <property type="entry name" value="AB HYDROLASE SUPERFAMILY PROTEIN C4A8.06C"/>
    <property type="match status" value="1"/>
</dbReference>
<evidence type="ECO:0000313" key="4">
    <source>
        <dbReference type="EMBL" id="KAK3903712.1"/>
    </source>
</evidence>
<feature type="compositionally biased region" description="Basic and acidic residues" evidence="2">
    <location>
        <begin position="527"/>
        <end position="539"/>
    </location>
</feature>
<feature type="domain" description="Alpha/beta hydrolase fold-3" evidence="3">
    <location>
        <begin position="619"/>
        <end position="833"/>
    </location>
</feature>
<feature type="compositionally biased region" description="Basic and acidic residues" evidence="2">
    <location>
        <begin position="275"/>
        <end position="297"/>
    </location>
</feature>
<sequence>MPNYEPTPRRFSIITVSRSASRRNSIDDSARPSLTGAHGHRLPDSPPPDLAAALRRLQHVEPEGEAERGRSRVVGGDKATWATWGHDGPMTAPSVRRGSSASTRERIVLWEERSRSQSKGRSKSRGRDVGSWHRVSVVPEVPELSAAFAVFDEEERMKVVVERSDTTEHPAGMEQNAVDDILEGTEAGEKQFEKAETEASEATQAWMTQGRQNTATPTSQISQEETASSGTCSSETGGLTEVKENHAERPTTPIRHAQQRPLTPEETPPPALSFREVENQKIDAEEEQLKEQHRTPETPEPPSTPPNPHSRRTPGAFPLTPDATPEQSRKSPRPGEGPVWSSNAGMYMCIFQPKDTRTVHTTDDGMPVQPQKHNVLPSEPFSEEPSQLEREHSPKPATPIPPKPAALPQSDGSPPEPGDARYHDVWRINSYRPEFPLSDRQTEHIDAQTLEQAPFIGNPLQELPRGQLPPEPRNHEANAIQAPYPYARPDDSRTGDWVVSIPPSPTAAYFQGEQTTRPPRARSRSRTGTERYVSRSQARRHEWDAPPVIERALHAASVSMMQGLNVPVEVYRGFRDTYYPAPDKPDIIKAYPVRRRLPVRIFFPSHHDLTSPALLPTLFTLHGGAFTVGSPADDDAWNRSLANFSTILVIALNYSKAPWAAFPTPLLDAEALYHAALNDESLPIDRMRTALAGIDAGANLALSLSQLPSVRSGLAPNRHHTSNSGTRCNPPPAAVISITGILDFTTTPSSKLPTRPYKPSLRGLRGWGPALDWTARVLPSSAWSYIPYGHDAADPLLSPAWAARGDLPPHVLVVGAELDCLAMESWRAACRWAGKVVPGRGEKVGRDEAAVWRGCLDDGGAGDGGRFGWTVNRGQAGSTRWLLVPDVVHGFESAGWRRRYLWGDEVARMDAEMKALAVQREVAEWLWGVVWRGGGE</sequence>
<feature type="region of interest" description="Disordered" evidence="2">
    <location>
        <begin position="504"/>
        <end position="539"/>
    </location>
</feature>
<feature type="region of interest" description="Disordered" evidence="2">
    <location>
        <begin position="80"/>
        <end position="102"/>
    </location>
</feature>
<dbReference type="Proteomes" id="UP001303889">
    <property type="component" value="Unassembled WGS sequence"/>
</dbReference>
<dbReference type="GO" id="GO:0016787">
    <property type="term" value="F:hydrolase activity"/>
    <property type="evidence" value="ECO:0007669"/>
    <property type="project" value="UniProtKB-KW"/>
</dbReference>
<feature type="compositionally biased region" description="Polar residues" evidence="2">
    <location>
        <begin position="14"/>
        <end position="23"/>
    </location>
</feature>